<sequence length="413" mass="47227">MKRISGVVFLLFSLRFALAQGTDFKAKLEPAPATGFYRVQLSAEVLAGMNGNLQAIRIYDWKNREVPYLLEREEPVQTRRYFREYPVVEKSFAGKKTTLVLRNPDQNAISNISLVIKNTNVVKQADLSGSNDGKTWYALEDNFVLQSVGGTEQTSEVKSLEFPLSDYGFYRLQINDSLSAPLNILAAGYYDFESAEGNYTELENLKITIRDSSEVKRTYIRISAANQILLNRLAFTIDSPAFFFRNATVFEKQNSVDRRGRRQEQLVPIKTFQLRSDSKNVLDWPDLHAGDLFLKIENADNPPLKIREVKAFVRNVYLVAELKEKRAYELRFGSSYQAAPSYDLQYFRSGIPENLTLVQVRKPEFFSGAAAAEAETESPAFFRDKRLIWVALILVIGFLGYMTFRMLQEVKEK</sequence>
<comment type="caution">
    <text evidence="3">The sequence shown here is derived from an EMBL/GenBank/DDBJ whole genome shotgun (WGS) entry which is preliminary data.</text>
</comment>
<organism evidence="3 4">
    <name type="scientific">Adhaeribacter soli</name>
    <dbReference type="NCBI Taxonomy" id="2607655"/>
    <lineage>
        <taxon>Bacteria</taxon>
        <taxon>Pseudomonadati</taxon>
        <taxon>Bacteroidota</taxon>
        <taxon>Cytophagia</taxon>
        <taxon>Cytophagales</taxon>
        <taxon>Hymenobacteraceae</taxon>
        <taxon>Adhaeribacter</taxon>
    </lineage>
</organism>
<proteinExistence type="predicted"/>
<keyword evidence="1" id="KW-0812">Transmembrane</keyword>
<protein>
    <submittedName>
        <fullName evidence="3">DUF3999 domain-containing protein</fullName>
    </submittedName>
</protein>
<accession>A0A5N1J380</accession>
<dbReference type="RefSeq" id="WP_150903647.1">
    <property type="nucleotide sequence ID" value="NZ_VTWT01000004.1"/>
</dbReference>
<dbReference type="EMBL" id="VTWT01000004">
    <property type="protein sequence ID" value="KAA9339013.1"/>
    <property type="molecule type" value="Genomic_DNA"/>
</dbReference>
<feature type="chain" id="PRO_5024836207" evidence="2">
    <location>
        <begin position="20"/>
        <end position="413"/>
    </location>
</feature>
<dbReference type="AlphaFoldDB" id="A0A5N1J380"/>
<evidence type="ECO:0000313" key="4">
    <source>
        <dbReference type="Proteomes" id="UP000326570"/>
    </source>
</evidence>
<name>A0A5N1J380_9BACT</name>
<reference evidence="3 4" key="1">
    <citation type="submission" date="2019-09" db="EMBL/GenBank/DDBJ databases">
        <title>Genome sequence of Adhaeribacter sp. M2.</title>
        <authorList>
            <person name="Srinivasan S."/>
        </authorList>
    </citation>
    <scope>NUCLEOTIDE SEQUENCE [LARGE SCALE GENOMIC DNA]</scope>
    <source>
        <strain evidence="3 4">M2</strain>
    </source>
</reference>
<evidence type="ECO:0000313" key="3">
    <source>
        <dbReference type="EMBL" id="KAA9339013.1"/>
    </source>
</evidence>
<gene>
    <name evidence="3" type="ORF">F0P94_09495</name>
</gene>
<evidence type="ECO:0000256" key="1">
    <source>
        <dbReference type="SAM" id="Phobius"/>
    </source>
</evidence>
<feature type="transmembrane region" description="Helical" evidence="1">
    <location>
        <begin position="387"/>
        <end position="404"/>
    </location>
</feature>
<feature type="signal peptide" evidence="2">
    <location>
        <begin position="1"/>
        <end position="19"/>
    </location>
</feature>
<dbReference type="Proteomes" id="UP000326570">
    <property type="component" value="Unassembled WGS sequence"/>
</dbReference>
<keyword evidence="1" id="KW-1133">Transmembrane helix</keyword>
<evidence type="ECO:0000256" key="2">
    <source>
        <dbReference type="SAM" id="SignalP"/>
    </source>
</evidence>
<keyword evidence="2" id="KW-0732">Signal</keyword>
<keyword evidence="4" id="KW-1185">Reference proteome</keyword>
<keyword evidence="1" id="KW-0472">Membrane</keyword>